<protein>
    <submittedName>
        <fullName evidence="1">Uncharacterized protein</fullName>
    </submittedName>
</protein>
<evidence type="ECO:0000313" key="1">
    <source>
        <dbReference type="EMBL" id="QNO01417.1"/>
    </source>
</evidence>
<evidence type="ECO:0000313" key="2">
    <source>
        <dbReference type="Proteomes" id="UP000516168"/>
    </source>
</evidence>
<name>A0A7G9V561_9CAUD</name>
<gene>
    <name evidence="1" type="ORF">barba13A_phanotate66</name>
</gene>
<accession>A0A7G9V561</accession>
<dbReference type="EMBL" id="MT497224">
    <property type="protein sequence ID" value="QNO01417.1"/>
    <property type="molecule type" value="Genomic_DNA"/>
</dbReference>
<dbReference type="Proteomes" id="UP000516168">
    <property type="component" value="Segment"/>
</dbReference>
<proteinExistence type="predicted"/>
<sequence length="57" mass="6600">MQLKLLQSRNLTFRLGHHVVGFRLKLIRIKNISQHFGLPLLQGEIQPITRDGSGFLY</sequence>
<organism evidence="1 2">
    <name type="scientific">Rheinheimera phage vB_RspM_barba_1-3A</name>
    <dbReference type="NCBI Taxonomy" id="2743846"/>
    <lineage>
        <taxon>Viruses</taxon>
        <taxon>Duplodnaviria</taxon>
        <taxon>Heunggongvirae</taxon>
        <taxon>Uroviricota</taxon>
        <taxon>Caudoviricetes</taxon>
        <taxon>Barbavirus</taxon>
        <taxon>Barbavirus barba18A</taxon>
    </lineage>
</organism>
<reference evidence="2" key="1">
    <citation type="submission" date="2020-05" db="EMBL/GenBank/DDBJ databases">
        <title>Genomics and ecology of novel Flavobacterium phages from the Baltic Sea.</title>
        <authorList>
            <person name="Hoetzinger M."/>
            <person name="Nilsson E."/>
            <person name="Holmfeldt K."/>
        </authorList>
    </citation>
    <scope>NUCLEOTIDE SEQUENCE [LARGE SCALE GENOMIC DNA]</scope>
</reference>